<organism evidence="2 3">
    <name type="scientific">Rhododendron simsii</name>
    <name type="common">Sims's rhododendron</name>
    <dbReference type="NCBI Taxonomy" id="118357"/>
    <lineage>
        <taxon>Eukaryota</taxon>
        <taxon>Viridiplantae</taxon>
        <taxon>Streptophyta</taxon>
        <taxon>Embryophyta</taxon>
        <taxon>Tracheophyta</taxon>
        <taxon>Spermatophyta</taxon>
        <taxon>Magnoliopsida</taxon>
        <taxon>eudicotyledons</taxon>
        <taxon>Gunneridae</taxon>
        <taxon>Pentapetalae</taxon>
        <taxon>asterids</taxon>
        <taxon>Ericales</taxon>
        <taxon>Ericaceae</taxon>
        <taxon>Ericoideae</taxon>
        <taxon>Rhodoreae</taxon>
        <taxon>Rhododendron</taxon>
    </lineage>
</organism>
<evidence type="ECO:0000256" key="1">
    <source>
        <dbReference type="SAM" id="MobiDB-lite"/>
    </source>
</evidence>
<feature type="compositionally biased region" description="Pro residues" evidence="1">
    <location>
        <begin position="206"/>
        <end position="219"/>
    </location>
</feature>
<name>A0A834GU80_RHOSS</name>
<dbReference type="Proteomes" id="UP000626092">
    <property type="component" value="Unassembled WGS sequence"/>
</dbReference>
<dbReference type="OrthoDB" id="1677563at2759"/>
<evidence type="ECO:0000313" key="2">
    <source>
        <dbReference type="EMBL" id="KAF7137237.1"/>
    </source>
</evidence>
<keyword evidence="3" id="KW-1185">Reference proteome</keyword>
<feature type="region of interest" description="Disordered" evidence="1">
    <location>
        <begin position="72"/>
        <end position="99"/>
    </location>
</feature>
<feature type="region of interest" description="Disordered" evidence="1">
    <location>
        <begin position="1"/>
        <end position="59"/>
    </location>
</feature>
<reference evidence="2" key="1">
    <citation type="submission" date="2019-11" db="EMBL/GenBank/DDBJ databases">
        <authorList>
            <person name="Liu Y."/>
            <person name="Hou J."/>
            <person name="Li T.-Q."/>
            <person name="Guan C.-H."/>
            <person name="Wu X."/>
            <person name="Wu H.-Z."/>
            <person name="Ling F."/>
            <person name="Zhang R."/>
            <person name="Shi X.-G."/>
            <person name="Ren J.-P."/>
            <person name="Chen E.-F."/>
            <person name="Sun J.-M."/>
        </authorList>
    </citation>
    <scope>NUCLEOTIDE SEQUENCE</scope>
    <source>
        <strain evidence="2">Adult_tree_wgs_1</strain>
        <tissue evidence="2">Leaves</tissue>
    </source>
</reference>
<protein>
    <submittedName>
        <fullName evidence="2">Uncharacterized protein</fullName>
    </submittedName>
</protein>
<comment type="caution">
    <text evidence="2">The sequence shown here is derived from an EMBL/GenBank/DDBJ whole genome shotgun (WGS) entry which is preliminary data.</text>
</comment>
<dbReference type="EMBL" id="WJXA01000007">
    <property type="protein sequence ID" value="KAF7137237.1"/>
    <property type="molecule type" value="Genomic_DNA"/>
</dbReference>
<evidence type="ECO:0000313" key="3">
    <source>
        <dbReference type="Proteomes" id="UP000626092"/>
    </source>
</evidence>
<feature type="region of interest" description="Disordered" evidence="1">
    <location>
        <begin position="199"/>
        <end position="219"/>
    </location>
</feature>
<dbReference type="AlphaFoldDB" id="A0A834GU80"/>
<sequence length="219" mass="24847">MGKKKKKKKISKKTSDHKQIIPAATGSKTQQNPNQKKRVSCRIVVDEERPPSSEGMLPSQFYLKTVHSETDQSVSLPSSARSSENETDQSVSLPSSARSSENATYASIGAMYHTLGVEKIVFIRQKSRRNITEAMHILKRMPAFQDQRESEDYRLYFWAIEVLAQNPIKIDIFCALPTNSERMEWLATEHEAEILRCRTSNAPPSLRDPPPSFPPPPYE</sequence>
<proteinExistence type="predicted"/>
<feature type="compositionally biased region" description="Basic residues" evidence="1">
    <location>
        <begin position="1"/>
        <end position="12"/>
    </location>
</feature>
<accession>A0A834GU80</accession>
<gene>
    <name evidence="2" type="ORF">RHSIM_Rhsim07G0239100</name>
</gene>